<gene>
    <name evidence="1" type="ORF">EXN66_Car010660</name>
</gene>
<dbReference type="Proteomes" id="UP000503349">
    <property type="component" value="Chromosome 10"/>
</dbReference>
<reference evidence="1 2" key="1">
    <citation type="submission" date="2019-02" db="EMBL/GenBank/DDBJ databases">
        <title>Opniocepnalus argus genome.</title>
        <authorList>
            <person name="Zhou C."/>
            <person name="Xiao S."/>
        </authorList>
    </citation>
    <scope>NUCLEOTIDE SEQUENCE [LARGE SCALE GENOMIC DNA]</scope>
    <source>
        <strain evidence="1">OARG1902GOOAL</strain>
        <tissue evidence="1">Muscle</tissue>
    </source>
</reference>
<name>A0A6G1PXX5_CHAAH</name>
<dbReference type="AlphaFoldDB" id="A0A6G1PXX5"/>
<organism evidence="1 2">
    <name type="scientific">Channa argus</name>
    <name type="common">Northern snakehead</name>
    <name type="synonym">Ophicephalus argus</name>
    <dbReference type="NCBI Taxonomy" id="215402"/>
    <lineage>
        <taxon>Eukaryota</taxon>
        <taxon>Metazoa</taxon>
        <taxon>Chordata</taxon>
        <taxon>Craniata</taxon>
        <taxon>Vertebrata</taxon>
        <taxon>Euteleostomi</taxon>
        <taxon>Actinopterygii</taxon>
        <taxon>Neopterygii</taxon>
        <taxon>Teleostei</taxon>
        <taxon>Neoteleostei</taxon>
        <taxon>Acanthomorphata</taxon>
        <taxon>Anabantaria</taxon>
        <taxon>Anabantiformes</taxon>
        <taxon>Channoidei</taxon>
        <taxon>Channidae</taxon>
        <taxon>Channa</taxon>
    </lineage>
</organism>
<accession>A0A6G1PXX5</accession>
<evidence type="ECO:0000313" key="1">
    <source>
        <dbReference type="EMBL" id="KAF3694984.1"/>
    </source>
</evidence>
<sequence length="55" mass="6432">MLLPNSDNNGTDQAQSNLIVLETINHSLQRSASIRWYYELPVLFFKKMNFLAYLL</sequence>
<proteinExistence type="predicted"/>
<dbReference type="EMBL" id="CM015721">
    <property type="protein sequence ID" value="KAF3694984.1"/>
    <property type="molecule type" value="Genomic_DNA"/>
</dbReference>
<reference evidence="2" key="2">
    <citation type="submission" date="2019-02" db="EMBL/GenBank/DDBJ databases">
        <title>Opniocepnalus argus Var Kimnra genome.</title>
        <authorList>
            <person name="Zhou C."/>
            <person name="Xiao S."/>
        </authorList>
    </citation>
    <scope>NUCLEOTIDE SEQUENCE [LARGE SCALE GENOMIC DNA]</scope>
</reference>
<protein>
    <submittedName>
        <fullName evidence="1">Uncharacterized protein</fullName>
    </submittedName>
</protein>
<evidence type="ECO:0000313" key="2">
    <source>
        <dbReference type="Proteomes" id="UP000503349"/>
    </source>
</evidence>
<keyword evidence="2" id="KW-1185">Reference proteome</keyword>